<evidence type="ECO:0000259" key="5">
    <source>
        <dbReference type="Pfam" id="PF02913"/>
    </source>
</evidence>
<gene>
    <name evidence="6" type="ORF">SDC9_133784</name>
</gene>
<reference evidence="6" key="1">
    <citation type="submission" date="2019-08" db="EMBL/GenBank/DDBJ databases">
        <authorList>
            <person name="Kucharzyk K."/>
            <person name="Murdoch R.W."/>
            <person name="Higgins S."/>
            <person name="Loffler F."/>
        </authorList>
    </citation>
    <scope>NUCLEOTIDE SEQUENCE</scope>
</reference>
<dbReference type="InterPro" id="IPR016164">
    <property type="entry name" value="FAD-linked_Oxase-like_C"/>
</dbReference>
<organism evidence="6">
    <name type="scientific">bioreactor metagenome</name>
    <dbReference type="NCBI Taxonomy" id="1076179"/>
    <lineage>
        <taxon>unclassified sequences</taxon>
        <taxon>metagenomes</taxon>
        <taxon>ecological metagenomes</taxon>
    </lineage>
</organism>
<evidence type="ECO:0000256" key="4">
    <source>
        <dbReference type="ARBA" id="ARBA00023002"/>
    </source>
</evidence>
<dbReference type="FunFam" id="1.10.45.10:FF:000001">
    <property type="entry name" value="D-lactate dehydrogenase mitochondrial"/>
    <property type="match status" value="1"/>
</dbReference>
<name>A0A645DCQ1_9ZZZZ</name>
<keyword evidence="4 6" id="KW-0560">Oxidoreductase</keyword>
<sequence>MSMLIPFEDIDKAIKAVPEIIKTRSAPTALEFMQRETILFAEEYLDKRFPESRSQAYLLLTFDGADEHSVRRECESVADLCIELGAPDAYYVDTTERKDAVWSARGAFLQAINASTDEMDECDVVVPRSQLAEFLSFAYALSKELDVRIPGFGHAGDGNLHLYVCRDGMDEARWKTTLETAFARMYDKAHALGGLVSGEHGIGFAKMKYMEAAYGEKPLELMRGIKRVFDPNNILNPDKLF</sequence>
<dbReference type="SUPFAM" id="SSF55103">
    <property type="entry name" value="FAD-linked oxidases, C-terminal domain"/>
    <property type="match status" value="1"/>
</dbReference>
<dbReference type="InterPro" id="IPR004113">
    <property type="entry name" value="FAD-bd_oxidored_4_C"/>
</dbReference>
<feature type="domain" description="FAD-binding oxidoreductase/transferase type 4 C-terminal" evidence="5">
    <location>
        <begin position="2"/>
        <end position="240"/>
    </location>
</feature>
<dbReference type="InterPro" id="IPR016171">
    <property type="entry name" value="Vanillyl_alc_oxidase_C-sub2"/>
</dbReference>
<dbReference type="Gene3D" id="1.10.45.10">
    <property type="entry name" value="Vanillyl-alcohol Oxidase, Chain A, domain 4"/>
    <property type="match status" value="1"/>
</dbReference>
<dbReference type="EC" id="1.-.-.-" evidence="6"/>
<dbReference type="PANTHER" id="PTHR42934">
    <property type="entry name" value="GLYCOLATE OXIDASE SUBUNIT GLCD"/>
    <property type="match status" value="1"/>
</dbReference>
<keyword evidence="2" id="KW-0285">Flavoprotein</keyword>
<dbReference type="GO" id="GO:0016491">
    <property type="term" value="F:oxidoreductase activity"/>
    <property type="evidence" value="ECO:0007669"/>
    <property type="project" value="UniProtKB-KW"/>
</dbReference>
<keyword evidence="3" id="KW-0274">FAD</keyword>
<dbReference type="PANTHER" id="PTHR42934:SF2">
    <property type="entry name" value="GLYCOLATE OXIDASE SUBUNIT GLCD"/>
    <property type="match status" value="1"/>
</dbReference>
<comment type="cofactor">
    <cofactor evidence="1">
        <name>FAD</name>
        <dbReference type="ChEBI" id="CHEBI:57692"/>
    </cofactor>
</comment>
<comment type="caution">
    <text evidence="6">The sequence shown here is derived from an EMBL/GenBank/DDBJ whole genome shotgun (WGS) entry which is preliminary data.</text>
</comment>
<dbReference type="AlphaFoldDB" id="A0A645DCQ1"/>
<dbReference type="Gene3D" id="3.30.70.2190">
    <property type="match status" value="1"/>
</dbReference>
<dbReference type="EMBL" id="VSSQ01034675">
    <property type="protein sequence ID" value="MPM86693.1"/>
    <property type="molecule type" value="Genomic_DNA"/>
</dbReference>
<evidence type="ECO:0000256" key="2">
    <source>
        <dbReference type="ARBA" id="ARBA00022630"/>
    </source>
</evidence>
<dbReference type="InterPro" id="IPR051914">
    <property type="entry name" value="FAD-linked_OxidoTrans_Type4"/>
</dbReference>
<evidence type="ECO:0000256" key="1">
    <source>
        <dbReference type="ARBA" id="ARBA00001974"/>
    </source>
</evidence>
<dbReference type="Gene3D" id="3.30.70.2740">
    <property type="match status" value="1"/>
</dbReference>
<protein>
    <submittedName>
        <fullName evidence="6">Putative FAD-linked oxidoreductase</fullName>
        <ecNumber evidence="6">1.-.-.-</ecNumber>
    </submittedName>
</protein>
<accession>A0A645DCQ1</accession>
<dbReference type="Pfam" id="PF02913">
    <property type="entry name" value="FAD-oxidase_C"/>
    <property type="match status" value="1"/>
</dbReference>
<evidence type="ECO:0000256" key="3">
    <source>
        <dbReference type="ARBA" id="ARBA00022827"/>
    </source>
</evidence>
<proteinExistence type="predicted"/>
<evidence type="ECO:0000313" key="6">
    <source>
        <dbReference type="EMBL" id="MPM86693.1"/>
    </source>
</evidence>
<dbReference type="GO" id="GO:0050660">
    <property type="term" value="F:flavin adenine dinucleotide binding"/>
    <property type="evidence" value="ECO:0007669"/>
    <property type="project" value="InterPro"/>
</dbReference>